<evidence type="ECO:0000256" key="2">
    <source>
        <dbReference type="ARBA" id="ARBA00004687"/>
    </source>
</evidence>
<evidence type="ECO:0000256" key="4">
    <source>
        <dbReference type="ARBA" id="ARBA00022502"/>
    </source>
</evidence>
<dbReference type="GeneTree" id="ENSGT00390000017679"/>
<dbReference type="Pfam" id="PF08320">
    <property type="entry name" value="PIG-X"/>
    <property type="match status" value="1"/>
</dbReference>
<evidence type="ECO:0000256" key="6">
    <source>
        <dbReference type="ARBA" id="ARBA00022824"/>
    </source>
</evidence>
<reference evidence="11" key="2">
    <citation type="submission" date="2021-03" db="UniProtKB">
        <authorList>
            <consortium name="Ensembl"/>
        </authorList>
    </citation>
    <scope>IDENTIFICATION</scope>
</reference>
<organism evidence="11">
    <name type="scientific">Xenopus tropicalis</name>
    <name type="common">Western clawed frog</name>
    <name type="synonym">Silurana tropicalis</name>
    <dbReference type="NCBI Taxonomy" id="8364"/>
    <lineage>
        <taxon>Eukaryota</taxon>
        <taxon>Metazoa</taxon>
        <taxon>Chordata</taxon>
        <taxon>Craniata</taxon>
        <taxon>Vertebrata</taxon>
        <taxon>Euteleostomi</taxon>
        <taxon>Amphibia</taxon>
        <taxon>Batrachia</taxon>
        <taxon>Anura</taxon>
        <taxon>Pipoidea</taxon>
        <taxon>Pipidae</taxon>
        <taxon>Xenopodinae</taxon>
        <taxon>Xenopus</taxon>
        <taxon>Silurana</taxon>
    </lineage>
</organism>
<dbReference type="PANTHER" id="PTHR28650:SF1">
    <property type="entry name" value="PHOSPHATIDYLINOSITOL-GLYCAN BIOSYNTHESIS CLASS X PROTEIN"/>
    <property type="match status" value="1"/>
</dbReference>
<evidence type="ECO:0000256" key="1">
    <source>
        <dbReference type="ARBA" id="ARBA00004389"/>
    </source>
</evidence>
<dbReference type="AlphaFoldDB" id="A0A803K1R4"/>
<evidence type="ECO:0000256" key="9">
    <source>
        <dbReference type="ARBA" id="ARBA00023180"/>
    </source>
</evidence>
<keyword evidence="7 10" id="KW-1133">Transmembrane helix</keyword>
<feature type="transmembrane region" description="Helical" evidence="10">
    <location>
        <begin position="356"/>
        <end position="379"/>
    </location>
</feature>
<dbReference type="FunCoup" id="A0A803K1R4">
    <property type="interactions" value="541"/>
</dbReference>
<keyword evidence="6 10" id="KW-0256">Endoplasmic reticulum</keyword>
<dbReference type="SMART" id="SM00780">
    <property type="entry name" value="PIG-X"/>
    <property type="match status" value="1"/>
</dbReference>
<keyword evidence="4 10" id="KW-0337">GPI-anchor biosynthesis</keyword>
<protein>
    <recommendedName>
        <fullName evidence="10">Phosphatidylinositol-glycan biosynthesis class X protein</fullName>
    </recommendedName>
</protein>
<sequence>CIASNSGRYFCIASNSGRYFCIASNSGRYFCIASNSGRYFCIASNSGRYFCIASNSGRYFCIASNSGRYFCIASNSGRFFCIASNSGRFFCIASNSGRYFCIASNSGRFFCIASNSGRFFCIASNSGRYFCIASNSGRYFCIASNSGRDFCIASNSGRYFCIASNSANESPCPELLARRGILNKGYHRDLETSVVVQGPAELVKHCRVLIQEHIPSGLYLDPYQLSSLRHHNLTEVLLLTPVDVEAPEYLSRGHTALVYTKPDPSCAHCYTSTVPLHIRYHRPASQTDKVSITLQNPKLLLNCGQDFPPTSCSPHSVTEAPCDLKDKELCQWLDLPYTADPNALNLEVPVGLAEDGPIVCAVTLIVTLICAGMILGAVYRHGQRSV</sequence>
<comment type="subcellular location">
    <subcellularLocation>
        <location evidence="1 10">Endoplasmic reticulum membrane</location>
        <topology evidence="1 10">Single-pass membrane protein</topology>
    </subcellularLocation>
</comment>
<comment type="function">
    <text evidence="10">Stabilizing subunit of the glycosylphosphatidylinositol-mannosyltransferase I complex which catalyzes the transfer of the first mannose, via an alpha-1,4 bond from a dolichol-phosphate-mannose (Dol-P-Man) to the glucosaminyl acyl phosphatidylinositol (GlcN-(acyl)PI) intermediate to generate alpha-D-Man-(1-&gt;4)-alpha-D-GlcN-(1-&gt;6)-(1-radyl,2-acyl-sn-glycero-3-phospho)-2-acyl-inositol and participates in the sixth step of the glycosylphosphatidylinositol-anchor biosynthesis. Probably acts by stabilizing the mannosyltransferase PIGM.</text>
</comment>
<proteinExistence type="inferred from homology"/>
<dbReference type="Ensembl" id="ENSXETT00000109531">
    <property type="protein sequence ID" value="ENSXETP00000114216"/>
    <property type="gene ID" value="ENSXETG00000042992"/>
</dbReference>
<evidence type="ECO:0000256" key="5">
    <source>
        <dbReference type="ARBA" id="ARBA00022692"/>
    </source>
</evidence>
<reference evidence="11" key="1">
    <citation type="journal article" date="2010" name="Science">
        <title>The genome of the Western clawed frog Xenopus tropicalis.</title>
        <authorList>
            <person name="Hellsten U."/>
            <person name="Harland R.M."/>
            <person name="Gilchrist M.J."/>
            <person name="Hendrix D."/>
            <person name="Jurka J."/>
            <person name="Kapitonov V."/>
            <person name="Ovcharenko I."/>
            <person name="Putnam N.H."/>
            <person name="Shu S."/>
            <person name="Taher L."/>
            <person name="Blitz I.L."/>
            <person name="Blumberg B."/>
            <person name="Dichmann D.S."/>
            <person name="Dubchak I."/>
            <person name="Amaya E."/>
            <person name="Detter J.C."/>
            <person name="Fletcher R."/>
            <person name="Gerhard D.S."/>
            <person name="Goodstein D."/>
            <person name="Graves T."/>
            <person name="Grigoriev I.V."/>
            <person name="Grimwood J."/>
            <person name="Kawashima T."/>
            <person name="Lindquist E."/>
            <person name="Lucas S.M."/>
            <person name="Mead P.E."/>
            <person name="Mitros T."/>
            <person name="Ogino H."/>
            <person name="Ohta Y."/>
            <person name="Poliakov A.V."/>
            <person name="Pollet N."/>
            <person name="Robert J."/>
            <person name="Salamov A."/>
            <person name="Sater A.K."/>
            <person name="Schmutz J."/>
            <person name="Terry A."/>
            <person name="Vize P.D."/>
            <person name="Warren W.C."/>
            <person name="Wells D."/>
            <person name="Wills A."/>
            <person name="Wilson R.K."/>
            <person name="Zimmerman L.B."/>
            <person name="Zorn A.M."/>
            <person name="Grainger R."/>
            <person name="Grammer T."/>
            <person name="Khokha M.K."/>
            <person name="Richardson P.M."/>
            <person name="Rokhsar D.S."/>
        </authorList>
    </citation>
    <scope>NUCLEOTIDE SEQUENCE [LARGE SCALE GENOMIC DNA]</scope>
    <source>
        <strain evidence="11">Nigerian</strain>
    </source>
</reference>
<evidence type="ECO:0000256" key="8">
    <source>
        <dbReference type="ARBA" id="ARBA00023136"/>
    </source>
</evidence>
<keyword evidence="5 10" id="KW-0812">Transmembrane</keyword>
<keyword evidence="9" id="KW-0325">Glycoprotein</keyword>
<name>A0A803K1R4_XENTR</name>
<dbReference type="GO" id="GO:0005789">
    <property type="term" value="C:endoplasmic reticulum membrane"/>
    <property type="evidence" value="ECO:0007669"/>
    <property type="project" value="UniProtKB-SubCell"/>
</dbReference>
<dbReference type="GO" id="GO:0006506">
    <property type="term" value="P:GPI anchor biosynthetic process"/>
    <property type="evidence" value="ECO:0007669"/>
    <property type="project" value="UniProtKB-UniPathway"/>
</dbReference>
<dbReference type="InterPro" id="IPR013233">
    <property type="entry name" value="PIG-X/PBN1"/>
</dbReference>
<evidence type="ECO:0000256" key="3">
    <source>
        <dbReference type="ARBA" id="ARBA00010345"/>
    </source>
</evidence>
<comment type="similarity">
    <text evidence="3 10">Belongs to the PIGX family.</text>
</comment>
<dbReference type="UniPathway" id="UPA00196"/>
<keyword evidence="8 10" id="KW-0472">Membrane</keyword>
<dbReference type="SUPFAM" id="SSF69322">
    <property type="entry name" value="Tricorn protease domain 2"/>
    <property type="match status" value="1"/>
</dbReference>
<accession>A0A803K1R4</accession>
<dbReference type="InterPro" id="IPR040039">
    <property type="entry name" value="PIGX"/>
</dbReference>
<dbReference type="PANTHER" id="PTHR28650">
    <property type="entry name" value="PHOSPHATIDYLINOSITOL-GLYCAN BIOSYNTHESIS CLASS X PROTEIN"/>
    <property type="match status" value="1"/>
</dbReference>
<evidence type="ECO:0000256" key="10">
    <source>
        <dbReference type="RuleBase" id="RU366056"/>
    </source>
</evidence>
<evidence type="ECO:0000256" key="7">
    <source>
        <dbReference type="ARBA" id="ARBA00022989"/>
    </source>
</evidence>
<dbReference type="InParanoid" id="A0A803K1R4"/>
<evidence type="ECO:0000313" key="11">
    <source>
        <dbReference type="Ensembl" id="ENSXETP00000114216"/>
    </source>
</evidence>
<comment type="pathway">
    <text evidence="2 10">Glycolipid biosynthesis; glycosylphosphatidylinositol-anchor biosynthesis.</text>
</comment>